<name>A0A4P7W2L8_9BACT</name>
<dbReference type="EMBL" id="CP039396">
    <property type="protein sequence ID" value="QCD42201.1"/>
    <property type="molecule type" value="Genomic_DNA"/>
</dbReference>
<organism evidence="1 2">
    <name type="scientific">Duncaniella dubosii</name>
    <dbReference type="NCBI Taxonomy" id="2518971"/>
    <lineage>
        <taxon>Bacteria</taxon>
        <taxon>Pseudomonadati</taxon>
        <taxon>Bacteroidota</taxon>
        <taxon>Bacteroidia</taxon>
        <taxon>Bacteroidales</taxon>
        <taxon>Muribaculaceae</taxon>
        <taxon>Duncaniella</taxon>
    </lineage>
</organism>
<sequence length="60" mass="6873">MSIDNLKYSNLEVQRVKNLDIRMFIPGCNPRKATQDIECPFCGKMKFGINSKKVTMFASD</sequence>
<evidence type="ECO:0000313" key="2">
    <source>
        <dbReference type="Proteomes" id="UP000297149"/>
    </source>
</evidence>
<dbReference type="RefSeq" id="WP_136415234.1">
    <property type="nucleotide sequence ID" value="NZ_CP039396.1"/>
</dbReference>
<gene>
    <name evidence="1" type="ORF">E7747_07880</name>
</gene>
<accession>A0A4P7W2L8</accession>
<proteinExistence type="predicted"/>
<protein>
    <submittedName>
        <fullName evidence="1">Uncharacterized protein</fullName>
    </submittedName>
</protein>
<keyword evidence="2" id="KW-1185">Reference proteome</keyword>
<evidence type="ECO:0000313" key="1">
    <source>
        <dbReference type="EMBL" id="QCD42201.1"/>
    </source>
</evidence>
<dbReference type="Proteomes" id="UP000297149">
    <property type="component" value="Chromosome"/>
</dbReference>
<reference evidence="2" key="1">
    <citation type="submission" date="2019-02" db="EMBL/GenBank/DDBJ databases">
        <title>Isolation and identification of novel species under the genus Muribaculum.</title>
        <authorList>
            <person name="Miyake S."/>
            <person name="Ding Y."/>
            <person name="Low A."/>
            <person name="Soh M."/>
            <person name="Seedorf H."/>
        </authorList>
    </citation>
    <scope>NUCLEOTIDE SEQUENCE [LARGE SCALE GENOMIC DNA]</scope>
    <source>
        <strain evidence="2">H5</strain>
    </source>
</reference>
<dbReference type="KEGG" id="ddb:E7747_07880"/>
<dbReference type="AlphaFoldDB" id="A0A4P7W2L8"/>